<dbReference type="GO" id="GO:0032259">
    <property type="term" value="P:methylation"/>
    <property type="evidence" value="ECO:0007669"/>
    <property type="project" value="UniProtKB-KW"/>
</dbReference>
<dbReference type="InterPro" id="IPR006363">
    <property type="entry name" value="Cbl_synth_CobJ/CibH_dom"/>
</dbReference>
<dbReference type="GO" id="GO:0009236">
    <property type="term" value="P:cobalamin biosynthetic process"/>
    <property type="evidence" value="ECO:0007669"/>
    <property type="project" value="UniProtKB-UniPathway"/>
</dbReference>
<dbReference type="Pfam" id="PF00590">
    <property type="entry name" value="TP_methylase"/>
    <property type="match status" value="1"/>
</dbReference>
<dbReference type="OrthoDB" id="9772960at2"/>
<feature type="domain" description="Cobalamin synthesis G N-terminal" evidence="9">
    <location>
        <begin position="50"/>
        <end position="129"/>
    </location>
</feature>
<organism evidence="10 11">
    <name type="scientific">Roseibium album</name>
    <dbReference type="NCBI Taxonomy" id="311410"/>
    <lineage>
        <taxon>Bacteria</taxon>
        <taxon>Pseudomonadati</taxon>
        <taxon>Pseudomonadota</taxon>
        <taxon>Alphaproteobacteria</taxon>
        <taxon>Hyphomicrobiales</taxon>
        <taxon>Stappiaceae</taxon>
        <taxon>Roseibium</taxon>
    </lineage>
</organism>
<dbReference type="InterPro" id="IPR036518">
    <property type="entry name" value="CobE/GbiG_C_sf"/>
</dbReference>
<dbReference type="Proteomes" id="UP000049983">
    <property type="component" value="Unassembled WGS sequence"/>
</dbReference>
<evidence type="ECO:0000256" key="2">
    <source>
        <dbReference type="ARBA" id="ARBA00022573"/>
    </source>
</evidence>
<reference evidence="11" key="1">
    <citation type="submission" date="2015-07" db="EMBL/GenBank/DDBJ databases">
        <authorList>
            <person name="Rodrigo-Torres Lidia"/>
            <person name="Arahal R.David."/>
        </authorList>
    </citation>
    <scope>NUCLEOTIDE SEQUENCE [LARGE SCALE GENOMIC DNA]</scope>
    <source>
        <strain evidence="11">CECT 5096</strain>
    </source>
</reference>
<dbReference type="InterPro" id="IPR021744">
    <property type="entry name" value="CbiG_N"/>
</dbReference>
<feature type="domain" description="CobE/GbiG C-terminal" evidence="8">
    <location>
        <begin position="210"/>
        <end position="329"/>
    </location>
</feature>
<dbReference type="Pfam" id="PF01890">
    <property type="entry name" value="CbiG_C"/>
    <property type="match status" value="1"/>
</dbReference>
<accession>A0A0M7AYJ1</accession>
<dbReference type="Gene3D" id="3.30.420.180">
    <property type="entry name" value="CobE/GbiG C-terminal domain"/>
    <property type="match status" value="1"/>
</dbReference>
<dbReference type="EC" id="2.1.1.131" evidence="10"/>
<dbReference type="STRING" id="311410.LA5095_05188"/>
<feature type="region of interest" description="Disordered" evidence="6">
    <location>
        <begin position="601"/>
        <end position="623"/>
    </location>
</feature>
<dbReference type="PANTHER" id="PTHR47036:SF1">
    <property type="entry name" value="COBALT-FACTOR III C(17)-METHYLTRANSFERASE-RELATED"/>
    <property type="match status" value="1"/>
</dbReference>
<dbReference type="NCBIfam" id="TIGR01466">
    <property type="entry name" value="cobJ_cbiH"/>
    <property type="match status" value="1"/>
</dbReference>
<dbReference type="RefSeq" id="WP_055120277.1">
    <property type="nucleotide sequence ID" value="NZ_CXWA01000009.1"/>
</dbReference>
<name>A0A0M7AYJ1_9HYPH</name>
<evidence type="ECO:0000256" key="3">
    <source>
        <dbReference type="ARBA" id="ARBA00022603"/>
    </source>
</evidence>
<dbReference type="InterPro" id="IPR014777">
    <property type="entry name" value="4pyrrole_Mease_sub1"/>
</dbReference>
<keyword evidence="11" id="KW-1185">Reference proteome</keyword>
<dbReference type="PANTHER" id="PTHR47036">
    <property type="entry name" value="COBALT-FACTOR III C(17)-METHYLTRANSFERASE-RELATED"/>
    <property type="match status" value="1"/>
</dbReference>
<evidence type="ECO:0000256" key="1">
    <source>
        <dbReference type="ARBA" id="ARBA00004953"/>
    </source>
</evidence>
<keyword evidence="3 10" id="KW-0489">Methyltransferase</keyword>
<gene>
    <name evidence="10" type="primary">cobJ</name>
    <name evidence="10" type="ORF">LA5096_05763</name>
</gene>
<evidence type="ECO:0000259" key="7">
    <source>
        <dbReference type="Pfam" id="PF00590"/>
    </source>
</evidence>
<keyword evidence="5" id="KW-0949">S-adenosyl-L-methionine</keyword>
<dbReference type="SUPFAM" id="SSF53790">
    <property type="entry name" value="Tetrapyrrole methylase"/>
    <property type="match status" value="1"/>
</dbReference>
<dbReference type="InterPro" id="IPR000878">
    <property type="entry name" value="4pyrrol_Mease"/>
</dbReference>
<sequence>MDASPILFVLNEAGLDTAEDVAKRFSTARIHGLAGRVPTADTQFNETIEHLQLLFRAGHPIVGFCASGILIRALAPILSDKRNEPPVIAVSEDGSSIVPLLGGHRGANELARILAKSLGGHAAITTAGDTKLGIALDVPPKGWILANPEDAKPVMAELLSGADVRIEGQADWLLEAELNQSDNASIALAATEKPVEGSPTRLVYHPQKYAVGVGCARHCDPAELIGLVEGRLAEAGIARGAVACVVTIDLKADEAAVNDLVNYLGVPLRVFSAEDLQRETPRLKNPSNIVFQEVGCHGVSEGAALAASGAFGALVVEKQKTESATCAIARAPQPIDPATIGRSRGHLSVIGIGPGKDEWRTPEATRLLSAATDVVGYSLYLDIVESHITGKKHHNFPLGAEEDRVRFALEEAGKGKNVALISSGDAGIYAMGSLVYELLHRNEEFGGVSDAAKRVSITNAPGISALQACSARIGAPLGHDFCAISLSDLLTPWEAIETRLKAAAEGDFVIAFYNPVSKRRRTQLAAAREILLKHRPATTPVVLGVNLGRPEETLRVTTLEALTVDEVDMLTTVLVGSSNSRAIMKGDGSIFVYTPRGYAKRIDAPKPANTDLPPETEKAEENQ</sequence>
<protein>
    <submittedName>
        <fullName evidence="10">Precorrin-3B C(17)-methyltransferase</fullName>
        <ecNumber evidence="10">2.1.1.131</ecNumber>
    </submittedName>
</protein>
<evidence type="ECO:0000313" key="11">
    <source>
        <dbReference type="Proteomes" id="UP000049983"/>
    </source>
</evidence>
<dbReference type="EMBL" id="CXWC01000015">
    <property type="protein sequence ID" value="CTQ78668.1"/>
    <property type="molecule type" value="Genomic_DNA"/>
</dbReference>
<dbReference type="Pfam" id="PF11760">
    <property type="entry name" value="CbiG_N"/>
    <property type="match status" value="1"/>
</dbReference>
<dbReference type="InterPro" id="IPR035996">
    <property type="entry name" value="4pyrrol_Methylase_sf"/>
</dbReference>
<dbReference type="SUPFAM" id="SSF159672">
    <property type="entry name" value="CbiG N-terminal domain-like"/>
    <property type="match status" value="1"/>
</dbReference>
<evidence type="ECO:0000256" key="6">
    <source>
        <dbReference type="SAM" id="MobiDB-lite"/>
    </source>
</evidence>
<evidence type="ECO:0000256" key="4">
    <source>
        <dbReference type="ARBA" id="ARBA00022679"/>
    </source>
</evidence>
<evidence type="ECO:0000259" key="9">
    <source>
        <dbReference type="Pfam" id="PF11760"/>
    </source>
</evidence>
<dbReference type="CDD" id="cd11646">
    <property type="entry name" value="Precorrin_3B_C17_MT"/>
    <property type="match status" value="1"/>
</dbReference>
<evidence type="ECO:0000313" key="10">
    <source>
        <dbReference type="EMBL" id="CTQ78668.1"/>
    </source>
</evidence>
<proteinExistence type="predicted"/>
<dbReference type="SUPFAM" id="SSF159664">
    <property type="entry name" value="CobE/GbiG C-terminal domain-like"/>
    <property type="match status" value="1"/>
</dbReference>
<dbReference type="InterPro" id="IPR051810">
    <property type="entry name" value="Precorrin_MeTrfase"/>
</dbReference>
<dbReference type="InterPro" id="IPR038029">
    <property type="entry name" value="GbiG_N_sf"/>
</dbReference>
<evidence type="ECO:0000256" key="5">
    <source>
        <dbReference type="ARBA" id="ARBA00022691"/>
    </source>
</evidence>
<dbReference type="GeneID" id="97673003"/>
<keyword evidence="2" id="KW-0169">Cobalamin biosynthesis</keyword>
<dbReference type="UniPathway" id="UPA00148"/>
<dbReference type="Gene3D" id="3.30.950.10">
    <property type="entry name" value="Methyltransferase, Cobalt-precorrin-4 Transmethylase, Domain 2"/>
    <property type="match status" value="1"/>
</dbReference>
<keyword evidence="4 10" id="KW-0808">Transferase</keyword>
<dbReference type="GO" id="GO:0030789">
    <property type="term" value="F:precorrin-3B C17-methyltransferase activity"/>
    <property type="evidence" value="ECO:0007669"/>
    <property type="project" value="UniProtKB-EC"/>
</dbReference>
<dbReference type="Gene3D" id="3.40.1010.10">
    <property type="entry name" value="Cobalt-precorrin-4 Transmethylase, Domain 1"/>
    <property type="match status" value="1"/>
</dbReference>
<dbReference type="Gene3D" id="3.40.50.11220">
    <property type="match status" value="1"/>
</dbReference>
<dbReference type="AlphaFoldDB" id="A0A0M7AYJ1"/>
<feature type="domain" description="Tetrapyrrole methylase" evidence="7">
    <location>
        <begin position="347"/>
        <end position="562"/>
    </location>
</feature>
<dbReference type="InterPro" id="IPR002750">
    <property type="entry name" value="CobE/GbiG_C"/>
</dbReference>
<dbReference type="InterPro" id="IPR014776">
    <property type="entry name" value="4pyrrole_Mease_sub2"/>
</dbReference>
<comment type="pathway">
    <text evidence="1">Cofactor biosynthesis; adenosylcobalamin biosynthesis.</text>
</comment>
<evidence type="ECO:0000259" key="8">
    <source>
        <dbReference type="Pfam" id="PF01890"/>
    </source>
</evidence>